<sequence>MKKSTLPAAIALAAALTAVGAPAANATYSHPSHTTTVSQGTKSGHDAGKYDVGAGTYDLLTGKYKIVKDVHGVIWTKVHTLTSFGWAWKWYC</sequence>
<keyword evidence="3" id="KW-1185">Reference proteome</keyword>
<dbReference type="RefSeq" id="WP_119932324.1">
    <property type="nucleotide sequence ID" value="NZ_JAAVUN010000004.1"/>
</dbReference>
<dbReference type="AlphaFoldDB" id="A0A846U5Y0"/>
<evidence type="ECO:0000313" key="3">
    <source>
        <dbReference type="Proteomes" id="UP000521379"/>
    </source>
</evidence>
<keyword evidence="1" id="KW-0732">Signal</keyword>
<evidence type="ECO:0000313" key="2">
    <source>
        <dbReference type="EMBL" id="NKE09066.1"/>
    </source>
</evidence>
<gene>
    <name evidence="2" type="ORF">GTW58_03725</name>
</gene>
<accession>A0A846U5Y0</accession>
<feature type="signal peptide" evidence="1">
    <location>
        <begin position="1"/>
        <end position="23"/>
    </location>
</feature>
<comment type="caution">
    <text evidence="2">The sequence shown here is derived from an EMBL/GenBank/DDBJ whole genome shotgun (WGS) entry which is preliminary data.</text>
</comment>
<reference evidence="2 3" key="1">
    <citation type="submission" date="2020-02" db="EMBL/GenBank/DDBJ databases">
        <authorList>
            <person name="Sun Q."/>
        </authorList>
    </citation>
    <scope>NUCLEOTIDE SEQUENCE [LARGE SCALE GENOMIC DNA]</scope>
    <source>
        <strain evidence="2 3">YIM 13062</strain>
    </source>
</reference>
<protein>
    <recommendedName>
        <fullName evidence="4">Lactococcin 972 family bacteriocin</fullName>
    </recommendedName>
</protein>
<name>A0A846U5Y0_9MICC</name>
<proteinExistence type="predicted"/>
<dbReference type="Proteomes" id="UP000521379">
    <property type="component" value="Unassembled WGS sequence"/>
</dbReference>
<evidence type="ECO:0008006" key="4">
    <source>
        <dbReference type="Google" id="ProtNLM"/>
    </source>
</evidence>
<feature type="chain" id="PRO_5032947922" description="Lactococcin 972 family bacteriocin" evidence="1">
    <location>
        <begin position="24"/>
        <end position="92"/>
    </location>
</feature>
<evidence type="ECO:0000256" key="1">
    <source>
        <dbReference type="SAM" id="SignalP"/>
    </source>
</evidence>
<organism evidence="2 3">
    <name type="scientific">Kocuria subflava</name>
    <dbReference type="NCBI Taxonomy" id="1736139"/>
    <lineage>
        <taxon>Bacteria</taxon>
        <taxon>Bacillati</taxon>
        <taxon>Actinomycetota</taxon>
        <taxon>Actinomycetes</taxon>
        <taxon>Micrococcales</taxon>
        <taxon>Micrococcaceae</taxon>
        <taxon>Kocuria</taxon>
    </lineage>
</organism>
<dbReference type="EMBL" id="JAAVUN010000004">
    <property type="protein sequence ID" value="NKE09066.1"/>
    <property type="molecule type" value="Genomic_DNA"/>
</dbReference>